<dbReference type="InterPro" id="IPR013134">
    <property type="entry name" value="Zn_hook_RAD50"/>
</dbReference>
<evidence type="ECO:0000256" key="1">
    <source>
        <dbReference type="ARBA" id="ARBA00001947"/>
    </source>
</evidence>
<feature type="binding site" evidence="18">
    <location>
        <position position="688"/>
    </location>
    <ligand>
        <name>Zn(2+)</name>
        <dbReference type="ChEBI" id="CHEBI:29105"/>
    </ligand>
</feature>
<reference evidence="22 23" key="1">
    <citation type="submission" date="2020-08" db="EMBL/GenBank/DDBJ databases">
        <title>Aphidius gifuensis genome sequencing and assembly.</title>
        <authorList>
            <person name="Du Z."/>
        </authorList>
    </citation>
    <scope>NUCLEOTIDE SEQUENCE [LARGE SCALE GENOMIC DNA]</scope>
    <source>
        <strain evidence="22">YNYX2018</strain>
        <tissue evidence="22">Adults</tissue>
    </source>
</reference>
<name>A0A835CQ09_APHGI</name>
<evidence type="ECO:0000256" key="16">
    <source>
        <dbReference type="ARBA" id="ARBA00023254"/>
    </source>
</evidence>
<dbReference type="PANTHER" id="PTHR18867">
    <property type="entry name" value="RAD50"/>
    <property type="match status" value="1"/>
</dbReference>
<keyword evidence="7" id="KW-0547">Nucleotide-binding</keyword>
<dbReference type="Pfam" id="PF13558">
    <property type="entry name" value="SbcC_Walker_B"/>
    <property type="match status" value="1"/>
</dbReference>
<evidence type="ECO:0000256" key="19">
    <source>
        <dbReference type="SAM" id="Coils"/>
    </source>
</evidence>
<dbReference type="GO" id="GO:0046872">
    <property type="term" value="F:metal ion binding"/>
    <property type="evidence" value="ECO:0007669"/>
    <property type="project" value="UniProtKB-UniRule"/>
</dbReference>
<evidence type="ECO:0000256" key="4">
    <source>
        <dbReference type="ARBA" id="ARBA00009439"/>
    </source>
</evidence>
<feature type="domain" description="Zinc-hook" evidence="21">
    <location>
        <begin position="643"/>
        <end position="741"/>
    </location>
</feature>
<keyword evidence="12" id="KW-0460">Magnesium</keyword>
<dbReference type="PANTHER" id="PTHR18867:SF12">
    <property type="entry name" value="DNA REPAIR PROTEIN RAD50"/>
    <property type="match status" value="1"/>
</dbReference>
<evidence type="ECO:0000256" key="3">
    <source>
        <dbReference type="ARBA" id="ARBA00004286"/>
    </source>
</evidence>
<dbReference type="PROSITE" id="PS51131">
    <property type="entry name" value="ZN_HOOK"/>
    <property type="match status" value="1"/>
</dbReference>
<evidence type="ECO:0000256" key="20">
    <source>
        <dbReference type="SAM" id="MobiDB-lite"/>
    </source>
</evidence>
<comment type="subcellular location">
    <subcellularLocation>
        <location evidence="3">Chromosome</location>
    </subcellularLocation>
    <subcellularLocation>
        <location evidence="2">Nucleus</location>
    </subcellularLocation>
</comment>
<evidence type="ECO:0000256" key="14">
    <source>
        <dbReference type="ARBA" id="ARBA00023204"/>
    </source>
</evidence>
<accession>A0A835CQ09</accession>
<dbReference type="GO" id="GO:0016887">
    <property type="term" value="F:ATP hydrolysis activity"/>
    <property type="evidence" value="ECO:0007669"/>
    <property type="project" value="InterPro"/>
</dbReference>
<feature type="coiled-coil region" evidence="19">
    <location>
        <begin position="886"/>
        <end position="927"/>
    </location>
</feature>
<comment type="catalytic activity">
    <reaction evidence="17">
        <text>ATP + H2O = ADP + phosphate + H(+)</text>
        <dbReference type="Rhea" id="RHEA:13065"/>
        <dbReference type="ChEBI" id="CHEBI:15377"/>
        <dbReference type="ChEBI" id="CHEBI:15378"/>
        <dbReference type="ChEBI" id="CHEBI:30616"/>
        <dbReference type="ChEBI" id="CHEBI:43474"/>
        <dbReference type="ChEBI" id="CHEBI:456216"/>
    </reaction>
</comment>
<organism evidence="22 23">
    <name type="scientific">Aphidius gifuensis</name>
    <name type="common">Parasitoid wasp</name>
    <dbReference type="NCBI Taxonomy" id="684658"/>
    <lineage>
        <taxon>Eukaryota</taxon>
        <taxon>Metazoa</taxon>
        <taxon>Ecdysozoa</taxon>
        <taxon>Arthropoda</taxon>
        <taxon>Hexapoda</taxon>
        <taxon>Insecta</taxon>
        <taxon>Pterygota</taxon>
        <taxon>Neoptera</taxon>
        <taxon>Endopterygota</taxon>
        <taxon>Hymenoptera</taxon>
        <taxon>Apocrita</taxon>
        <taxon>Ichneumonoidea</taxon>
        <taxon>Braconidae</taxon>
        <taxon>Aphidiinae</taxon>
        <taxon>Aphidius</taxon>
    </lineage>
</organism>
<dbReference type="GO" id="GO:0000794">
    <property type="term" value="C:condensed nuclear chromosome"/>
    <property type="evidence" value="ECO:0007669"/>
    <property type="project" value="TreeGrafter"/>
</dbReference>
<evidence type="ECO:0000259" key="21">
    <source>
        <dbReference type="PROSITE" id="PS51131"/>
    </source>
</evidence>
<dbReference type="Gene3D" id="3.40.50.300">
    <property type="entry name" value="P-loop containing nucleotide triphosphate hydrolases"/>
    <property type="match status" value="2"/>
</dbReference>
<evidence type="ECO:0000256" key="8">
    <source>
        <dbReference type="ARBA" id="ARBA00022763"/>
    </source>
</evidence>
<feature type="coiled-coil region" evidence="19">
    <location>
        <begin position="705"/>
        <end position="781"/>
    </location>
</feature>
<dbReference type="NCBIfam" id="TIGR00606">
    <property type="entry name" value="rad50"/>
    <property type="match status" value="1"/>
</dbReference>
<dbReference type="InterPro" id="IPR004584">
    <property type="entry name" value="Rad50_eukaryotes"/>
</dbReference>
<evidence type="ECO:0000256" key="2">
    <source>
        <dbReference type="ARBA" id="ARBA00004123"/>
    </source>
</evidence>
<dbReference type="Proteomes" id="UP000639338">
    <property type="component" value="Unassembled WGS sequence"/>
</dbReference>
<evidence type="ECO:0000256" key="13">
    <source>
        <dbReference type="ARBA" id="ARBA00023054"/>
    </source>
</evidence>
<evidence type="ECO:0000256" key="18">
    <source>
        <dbReference type="PROSITE-ProRule" id="PRU00471"/>
    </source>
</evidence>
<feature type="coiled-coil region" evidence="19">
    <location>
        <begin position="996"/>
        <end position="1107"/>
    </location>
</feature>
<keyword evidence="16" id="KW-0469">Meiosis</keyword>
<dbReference type="GO" id="GO:0006302">
    <property type="term" value="P:double-strand break repair"/>
    <property type="evidence" value="ECO:0007669"/>
    <property type="project" value="InterPro"/>
</dbReference>
<dbReference type="SUPFAM" id="SSF52540">
    <property type="entry name" value="P-loop containing nucleoside triphosphate hydrolases"/>
    <property type="match status" value="1"/>
</dbReference>
<dbReference type="Pfam" id="PF13476">
    <property type="entry name" value="AAA_23"/>
    <property type="match status" value="1"/>
</dbReference>
<comment type="cofactor">
    <cofactor evidence="1">
        <name>Zn(2+)</name>
        <dbReference type="ChEBI" id="CHEBI:29105"/>
    </cofactor>
</comment>
<dbReference type="InterPro" id="IPR038729">
    <property type="entry name" value="Rad50/SbcC_AAA"/>
</dbReference>
<keyword evidence="14" id="KW-0234">DNA repair</keyword>
<dbReference type="GO" id="GO:0030870">
    <property type="term" value="C:Mre11 complex"/>
    <property type="evidence" value="ECO:0007669"/>
    <property type="project" value="InterPro"/>
</dbReference>
<dbReference type="GO" id="GO:0007004">
    <property type="term" value="P:telomere maintenance via telomerase"/>
    <property type="evidence" value="ECO:0007669"/>
    <property type="project" value="TreeGrafter"/>
</dbReference>
<dbReference type="GO" id="GO:0000722">
    <property type="term" value="P:telomere maintenance via recombination"/>
    <property type="evidence" value="ECO:0007669"/>
    <property type="project" value="TreeGrafter"/>
</dbReference>
<dbReference type="GO" id="GO:0003691">
    <property type="term" value="F:double-stranded telomeric DNA binding"/>
    <property type="evidence" value="ECO:0007669"/>
    <property type="project" value="TreeGrafter"/>
</dbReference>
<keyword evidence="5" id="KW-0158">Chromosome</keyword>
<evidence type="ECO:0000256" key="17">
    <source>
        <dbReference type="ARBA" id="ARBA00049360"/>
    </source>
</evidence>
<gene>
    <name evidence="22" type="ORF">HCN44_001228</name>
</gene>
<keyword evidence="6 18" id="KW-0479">Metal-binding</keyword>
<keyword evidence="10 18" id="KW-0862">Zinc</keyword>
<proteinExistence type="inferred from homology"/>
<dbReference type="InterPro" id="IPR027417">
    <property type="entry name" value="P-loop_NTPase"/>
</dbReference>
<feature type="coiled-coil region" evidence="19">
    <location>
        <begin position="431"/>
        <end position="607"/>
    </location>
</feature>
<feature type="coiled-coil region" evidence="19">
    <location>
        <begin position="319"/>
        <end position="346"/>
    </location>
</feature>
<evidence type="ECO:0000256" key="5">
    <source>
        <dbReference type="ARBA" id="ARBA00022454"/>
    </source>
</evidence>
<protein>
    <recommendedName>
        <fullName evidence="21">Zinc-hook domain-containing protein</fullName>
    </recommendedName>
</protein>
<evidence type="ECO:0000256" key="7">
    <source>
        <dbReference type="ARBA" id="ARBA00022741"/>
    </source>
</evidence>
<comment type="caution">
    <text evidence="22">The sequence shown here is derived from an EMBL/GenBank/DDBJ whole genome shotgun (WGS) entry which is preliminary data.</text>
</comment>
<feature type="region of interest" description="Disordered" evidence="20">
    <location>
        <begin position="1314"/>
        <end position="1372"/>
    </location>
</feature>
<keyword evidence="23" id="KW-1185">Reference proteome</keyword>
<keyword evidence="15" id="KW-0539">Nucleus</keyword>
<evidence type="ECO:0000313" key="23">
    <source>
        <dbReference type="Proteomes" id="UP000639338"/>
    </source>
</evidence>
<evidence type="ECO:0000256" key="15">
    <source>
        <dbReference type="ARBA" id="ARBA00023242"/>
    </source>
</evidence>
<feature type="binding site" evidence="18">
    <location>
        <position position="691"/>
    </location>
    <ligand>
        <name>Zn(2+)</name>
        <dbReference type="ChEBI" id="CHEBI:29105"/>
    </ligand>
</feature>
<dbReference type="GO" id="GO:0005524">
    <property type="term" value="F:ATP binding"/>
    <property type="evidence" value="ECO:0007669"/>
    <property type="project" value="UniProtKB-KW"/>
</dbReference>
<comment type="similarity">
    <text evidence="4">Belongs to the SMC family. RAD50 subfamily.</text>
</comment>
<keyword evidence="13 19" id="KW-0175">Coiled coil</keyword>
<dbReference type="GO" id="GO:0051880">
    <property type="term" value="F:G-quadruplex DNA binding"/>
    <property type="evidence" value="ECO:0007669"/>
    <property type="project" value="TreeGrafter"/>
</dbReference>
<dbReference type="OrthoDB" id="18797at2759"/>
<dbReference type="EMBL" id="JACMRX010000005">
    <property type="protein sequence ID" value="KAF7988655.1"/>
    <property type="molecule type" value="Genomic_DNA"/>
</dbReference>
<evidence type="ECO:0000313" key="22">
    <source>
        <dbReference type="EMBL" id="KAF7988655.1"/>
    </source>
</evidence>
<evidence type="ECO:0000256" key="10">
    <source>
        <dbReference type="ARBA" id="ARBA00022833"/>
    </source>
</evidence>
<evidence type="ECO:0000256" key="9">
    <source>
        <dbReference type="ARBA" id="ARBA00022801"/>
    </source>
</evidence>
<keyword evidence="11" id="KW-0067">ATP-binding</keyword>
<keyword evidence="9" id="KW-0378">Hydrolase</keyword>
<evidence type="ECO:0000256" key="6">
    <source>
        <dbReference type="ARBA" id="ARBA00022723"/>
    </source>
</evidence>
<evidence type="ECO:0000256" key="11">
    <source>
        <dbReference type="ARBA" id="ARBA00022840"/>
    </source>
</evidence>
<dbReference type="GO" id="GO:0043047">
    <property type="term" value="F:single-stranded telomeric DNA binding"/>
    <property type="evidence" value="ECO:0007669"/>
    <property type="project" value="TreeGrafter"/>
</dbReference>
<dbReference type="Pfam" id="PF04423">
    <property type="entry name" value="Rad50_zn_hook"/>
    <property type="match status" value="1"/>
</dbReference>
<dbReference type="GO" id="GO:0070192">
    <property type="term" value="P:chromosome organization involved in meiotic cell cycle"/>
    <property type="evidence" value="ECO:0007669"/>
    <property type="project" value="TreeGrafter"/>
</dbReference>
<sequence>MSRVKRLSIRGIRNFDDAEEAHIKFERPLTLIVGQNGVGKTTIIECLRFAATGEFPPNSDRGKSFIHDPMLKKMKSIKIRGLVKAEFTDRKGERFIVTRAIESMRVDNTIRFKSLDNVICKINPKTKEEIQLNHRCADMDKETTNLLGLPKAIINNVIFCHQDEANWPLEESKKLKDRFDEIFDTVEYNKALEYIHKKLIPSKRVEAGIIGQEKKYLKARSDECRAKLGRLREFKNRKNEISETIQNWESDLEPKKERLKEINKIKGEYNELKIFEQNKIVKFDMLNKQIKNIESAIKETFIGTDDELLYQINEDKKILDKKNKMIDNIQMEIEDLIKEEKKLTIQLSKQDAALGKLGQQMADLNRMIEDRNEMLNKAITTWQLEPIDVTSEHEVMSTIKIIDEKMEKFKESIDEKCAKHDKVESGLSKNLDILKNEHAKIKSELERDEEDVIETENTIRITNNKILRADSANQKLEKINNDIEEIEKSIEQIENEIANDNLADKIKNETKNLKKFEEQQGQLEEEISIIQDQNALTMKHESLKKDITKMQKSIDEFRAKHENNIYYILKIKKLPEVNLKEQIDEVQSELTYELQELNKQIKIEDNKAVCTRQTIKHKKQDLNSKIAEIDIDKKRVLNHCSDYNSLDNELEQHNKIVKHLSNKRGMFSYQKSAFVEYMKKLENEKPCCPLCERNFADQLEAKTLVKKMTNDLKQHPEMMKKLEKELKIATDKQQVLLSLKPIVEKILKFENNTKQILKNNIEQEEINLNKTLEIIENLESSKIEPEKKLDLLKKMHSDVILWDQYINDITMLKISFDDLEDELTNSGRKTNKTMDELRDEQIKLRSNIKKLREKISLWQDKKTKNDEYLKNANDKRTKCLENQLRIHNEVQEVKQLKDNMITLKNKLTNLKNSIEQLKKSEIKAKDKVNSISNDLKNIKNNHRIEKNKDTELSINYSHEIRELKGIQGSVKRLIDQNIKQQLEKTKIIMADIKSSVDDNKQIKNQKEEEINQIKEDISCHETKKRNLTDNQLLRKEMKTYDILKDEINEIQKKIKKLNFDNFKEEERELLHDNELIEGNINRAKGQKEEIQQNIKLLDEELKRPENLDVEKLYKNKCIEHAVIKLVIEDLLIYYAALDDAMTVYHEERMNTVNRTMKKLWEYIYTGSDTTSIQIRTEAASGTTKKRVFNYKLVQIKHGVEMDMKGRCSAGQRVLASIIMRLALAETFCEQCGILALDEPTTNLDEDNARSLASTLYKYVELRAKHRSSFQLIIITHDENFISKLSQLSSHNRAYELYRQENGLTSIRCLEMQQPEDNTQRNYDDNDTAQRNNHNTDDDDDDDETQNPRPGTSKKKNSGTSAATTDYGFKYDF</sequence>
<evidence type="ECO:0000256" key="12">
    <source>
        <dbReference type="ARBA" id="ARBA00022842"/>
    </source>
</evidence>
<keyword evidence="8" id="KW-0227">DNA damage</keyword>